<dbReference type="PROSITE" id="PS50070">
    <property type="entry name" value="KRINGLE_2"/>
    <property type="match status" value="4"/>
</dbReference>
<dbReference type="Gene3D" id="2.80.10.50">
    <property type="match status" value="1"/>
</dbReference>
<dbReference type="SUPFAM" id="SSF57440">
    <property type="entry name" value="Kringle-like"/>
    <property type="match status" value="4"/>
</dbReference>
<dbReference type="Pfam" id="PF05270">
    <property type="entry name" value="AbfB"/>
    <property type="match status" value="1"/>
</dbReference>
<dbReference type="OrthoDB" id="5917794at2759"/>
<dbReference type="CDD" id="cd23265">
    <property type="entry name" value="beta-trefoil_ABD_ABFB-like"/>
    <property type="match status" value="1"/>
</dbReference>
<dbReference type="InterPro" id="IPR007934">
    <property type="entry name" value="AbfB_ABD"/>
</dbReference>
<dbReference type="InterPro" id="IPR013806">
    <property type="entry name" value="Kringle-like"/>
</dbReference>
<sequence>PAIFVLEKSAKSSGPRVLQLIYTTEVKPGPIGIFRQAANLAVLTGDILGIHYAQNGDTKVAIIPNSRGNDGVVRKTELFTTINAPIYHENLVLGTNHDFSKYGTTRSTFALRAWSTGVPSTGLPVSTTPILPDVTKECKVTVNGKDYKGKVSQTATGKQCQSWMSQTPHTHYRYTGDQFPDQSVEDAMNYCRNPENKQSGPWCFTTDTKTKWEYCAIPMCECKLTNLGTEYKGSVASTKQGFTCQRWDTQTPHTHPNTDASRFPDNTLNEASNFCRNPELRSEGPFCYTTAPEPVWDYCEVPFCECKKSPQGAEFQGRTSETVTGKKCQRWDSQTPHKHTRRNPADFPDNTLAEASNYCRNPDGDKAPWCYTMDEQQRWEYCAIPYCEMYNVTTPAPTRPPTTPLPDTCPQYVGRPPTDLPRRGGIWAHLMVENRFPCGGVVTGFEYFRINTDSIAFIGIWRPTPGSENHTLIAKTAMQPGPLGPSVQTLTTPVRVEKGDYIGVHYDAATKSVAIPNSRGGDDVVGPTELFRTINGALYDAQAKVGTTFNLARFQVIKSTYAIRAMFQGESFTETETPNDNKVYWITDWLDLRERNYILFELKTCKAGSIYLAPKETTNYTQVYQVEIGGAGNTQSFIAKGQNTYPRKVVVKTPYIVDCNQYRQFWVSWVPTTQGLMISAGEGLCQGVNTFMTWTDPDTFQEGVYVNSVGFGSYLGARGYWKFYRNLVNPDCHVKSGPFYLQSQNFPEYYFGYNERKEAYLLKGEQHPWFTLEPGLSAAGNNTVSFQSSEFPGFYLRHYGYLLFLEHNDDPRNEKIFYEDATFIMRKDNWYPGYVDFESVNYPNHFIRHQNYRLKISKYQDSGLFRMDASFRIVQECKDSMQGRDYTGKVAQTKYGLLCQRWDAQTPHSHGKTDPNNFPDLTLSDANNYCRNPDGEPGGPWCYTTDPEVRWQYCDIPYCPNVTPPPPSPTTPLYPGVCPSKVGRPATELPRRGGNWAHLMVDNQFPCDGYVTAWEYQRSTPDTKV</sequence>
<dbReference type="InterPro" id="IPR018056">
    <property type="entry name" value="Kringle_CS"/>
</dbReference>
<dbReference type="PANTHER" id="PTHR24261:SF7">
    <property type="entry name" value="KRINGLE DOMAIN-CONTAINING PROTEIN"/>
    <property type="match status" value="1"/>
</dbReference>
<dbReference type="InterPro" id="IPR038178">
    <property type="entry name" value="Kringle_sf"/>
</dbReference>
<dbReference type="InterPro" id="IPR000001">
    <property type="entry name" value="Kringle"/>
</dbReference>
<organism evidence="3 4">
    <name type="scientific">Owenia fusiformis</name>
    <name type="common">Polychaete worm</name>
    <dbReference type="NCBI Taxonomy" id="6347"/>
    <lineage>
        <taxon>Eukaryota</taxon>
        <taxon>Metazoa</taxon>
        <taxon>Spiralia</taxon>
        <taxon>Lophotrochozoa</taxon>
        <taxon>Annelida</taxon>
        <taxon>Polychaeta</taxon>
        <taxon>Sedentaria</taxon>
        <taxon>Canalipalpata</taxon>
        <taxon>Sabellida</taxon>
        <taxon>Oweniida</taxon>
        <taxon>Oweniidae</taxon>
        <taxon>Owenia</taxon>
    </lineage>
</organism>
<dbReference type="GO" id="GO:0046373">
    <property type="term" value="P:L-arabinose metabolic process"/>
    <property type="evidence" value="ECO:0007669"/>
    <property type="project" value="InterPro"/>
</dbReference>
<evidence type="ECO:0000313" key="3">
    <source>
        <dbReference type="EMBL" id="CAH1786992.1"/>
    </source>
</evidence>
<feature type="region of interest" description="Disordered" evidence="2">
    <location>
        <begin position="326"/>
        <end position="347"/>
    </location>
</feature>
<dbReference type="GO" id="GO:0046556">
    <property type="term" value="F:alpha-L-arabinofuranosidase activity"/>
    <property type="evidence" value="ECO:0007669"/>
    <property type="project" value="InterPro"/>
</dbReference>
<dbReference type="InterPro" id="IPR050759">
    <property type="entry name" value="Serine_protease_kringle"/>
</dbReference>
<feature type="non-terminal residue" evidence="3">
    <location>
        <position position="1025"/>
    </location>
</feature>
<comment type="caution">
    <text evidence="3">The sequence shown here is derived from an EMBL/GenBank/DDBJ whole genome shotgun (WGS) entry which is preliminary data.</text>
</comment>
<feature type="non-terminal residue" evidence="3">
    <location>
        <position position="1"/>
    </location>
</feature>
<dbReference type="SUPFAM" id="SSF110221">
    <property type="entry name" value="AbfB domain"/>
    <property type="match status" value="1"/>
</dbReference>
<name>A0A8J1XV82_OWEFU</name>
<dbReference type="PANTHER" id="PTHR24261">
    <property type="entry name" value="PLASMINOGEN-RELATED"/>
    <property type="match status" value="1"/>
</dbReference>
<evidence type="ECO:0000256" key="2">
    <source>
        <dbReference type="SAM" id="MobiDB-lite"/>
    </source>
</evidence>
<evidence type="ECO:0000256" key="1">
    <source>
        <dbReference type="PROSITE-ProRule" id="PRU00121"/>
    </source>
</evidence>
<dbReference type="InterPro" id="IPR036195">
    <property type="entry name" value="AbfB_ABD_sf"/>
</dbReference>
<comment type="caution">
    <text evidence="1">Lacks conserved residue(s) required for the propagation of feature annotation.</text>
</comment>
<keyword evidence="4" id="KW-1185">Reference proteome</keyword>
<dbReference type="CDD" id="cd00108">
    <property type="entry name" value="KR"/>
    <property type="match status" value="4"/>
</dbReference>
<dbReference type="PROSITE" id="PS00021">
    <property type="entry name" value="KRINGLE_1"/>
    <property type="match status" value="3"/>
</dbReference>
<dbReference type="InterPro" id="IPR022041">
    <property type="entry name" value="Methyltransf_FA"/>
</dbReference>
<dbReference type="PRINTS" id="PR00018">
    <property type="entry name" value="KRINGLE"/>
</dbReference>
<proteinExistence type="predicted"/>
<dbReference type="AlphaFoldDB" id="A0A8J1XV82"/>
<reference evidence="3" key="1">
    <citation type="submission" date="2022-03" db="EMBL/GenBank/DDBJ databases">
        <authorList>
            <person name="Martin C."/>
        </authorList>
    </citation>
    <scope>NUCLEOTIDE SEQUENCE</scope>
</reference>
<evidence type="ECO:0000313" key="4">
    <source>
        <dbReference type="Proteomes" id="UP000749559"/>
    </source>
</evidence>
<feature type="disulfide bond" evidence="1">
    <location>
        <begin position="359"/>
        <end position="382"/>
    </location>
</feature>
<gene>
    <name evidence="3" type="ORF">OFUS_LOCUS12779</name>
</gene>
<dbReference type="Pfam" id="PF12248">
    <property type="entry name" value="Methyltransf_FA"/>
    <property type="match status" value="1"/>
</dbReference>
<keyword evidence="1" id="KW-0420">Kringle</keyword>
<dbReference type="SMART" id="SM00130">
    <property type="entry name" value="KR"/>
    <property type="match status" value="4"/>
</dbReference>
<keyword evidence="1" id="KW-1015">Disulfide bond</keyword>
<dbReference type="Gene3D" id="2.40.20.10">
    <property type="entry name" value="Plasminogen Kringle 4"/>
    <property type="match status" value="4"/>
</dbReference>
<dbReference type="Pfam" id="PF00051">
    <property type="entry name" value="Kringle"/>
    <property type="match status" value="4"/>
</dbReference>
<dbReference type="Proteomes" id="UP000749559">
    <property type="component" value="Unassembled WGS sequence"/>
</dbReference>
<protein>
    <submittedName>
        <fullName evidence="3">Uncharacterized protein</fullName>
    </submittedName>
</protein>
<accession>A0A8J1XV82</accession>
<dbReference type="EMBL" id="CAIIXF020000006">
    <property type="protein sequence ID" value="CAH1786992.1"/>
    <property type="molecule type" value="Genomic_DNA"/>
</dbReference>